<evidence type="ECO:0000313" key="5">
    <source>
        <dbReference type="Proteomes" id="UP000297725"/>
    </source>
</evidence>
<keyword evidence="1" id="KW-1133">Transmembrane helix</keyword>
<evidence type="ECO:0000313" key="2">
    <source>
        <dbReference type="EMBL" id="QCA29709.1"/>
    </source>
</evidence>
<geneLocation type="plasmid" evidence="2 4">
    <name>punnamed2</name>
</geneLocation>
<name>A0AAJ5EFT2_9ENTE</name>
<dbReference type="EMBL" id="SRHU01000007">
    <property type="protein sequence ID" value="TFZ42924.1"/>
    <property type="molecule type" value="Genomic_DNA"/>
</dbReference>
<evidence type="ECO:0000256" key="1">
    <source>
        <dbReference type="SAM" id="Phobius"/>
    </source>
</evidence>
<gene>
    <name evidence="3" type="ORF">E4031_01435</name>
    <name evidence="2" type="ORF">E4Z98_10000</name>
</gene>
<dbReference type="EMBL" id="CP038867">
    <property type="protein sequence ID" value="QCA29709.1"/>
    <property type="molecule type" value="Genomic_DNA"/>
</dbReference>
<reference evidence="3 5" key="1">
    <citation type="submission" date="2019-03" db="EMBL/GenBank/DDBJ databases">
        <title>Vagococcus sp. was isolated fron gut of Carduelis flavirostris.</title>
        <authorList>
            <person name="Ge Y."/>
        </authorList>
    </citation>
    <scope>NUCLEOTIDE SEQUENCE [LARGE SCALE GENOMIC DNA]</scope>
    <source>
        <strain evidence="3 5">CF-210</strain>
    </source>
</reference>
<proteinExistence type="predicted"/>
<dbReference type="GeneID" id="39759744"/>
<evidence type="ECO:0000313" key="3">
    <source>
        <dbReference type="EMBL" id="TFZ42924.1"/>
    </source>
</evidence>
<feature type="transmembrane region" description="Helical" evidence="1">
    <location>
        <begin position="35"/>
        <end position="54"/>
    </location>
</feature>
<evidence type="ECO:0000313" key="4">
    <source>
        <dbReference type="Proteomes" id="UP000296883"/>
    </source>
</evidence>
<feature type="transmembrane region" description="Helical" evidence="1">
    <location>
        <begin position="12"/>
        <end position="29"/>
    </location>
</feature>
<feature type="transmembrane region" description="Helical" evidence="1">
    <location>
        <begin position="106"/>
        <end position="131"/>
    </location>
</feature>
<dbReference type="Proteomes" id="UP000297725">
    <property type="component" value="Unassembled WGS sequence"/>
</dbReference>
<keyword evidence="1" id="KW-0812">Transmembrane</keyword>
<accession>A0AAJ5EFT2</accession>
<dbReference type="Proteomes" id="UP000296883">
    <property type="component" value="Plasmid punnamed2"/>
</dbReference>
<keyword evidence="1" id="KW-0472">Membrane</keyword>
<organism evidence="3 5">
    <name type="scientific">Vagococcus xieshaowenii</name>
    <dbReference type="NCBI Taxonomy" id="2562451"/>
    <lineage>
        <taxon>Bacteria</taxon>
        <taxon>Bacillati</taxon>
        <taxon>Bacillota</taxon>
        <taxon>Bacilli</taxon>
        <taxon>Lactobacillales</taxon>
        <taxon>Enterococcaceae</taxon>
        <taxon>Vagococcus</taxon>
    </lineage>
</organism>
<dbReference type="RefSeq" id="WP_135253550.1">
    <property type="nucleotide sequence ID" value="NZ_CP038867.1"/>
</dbReference>
<keyword evidence="2" id="KW-0614">Plasmid</keyword>
<dbReference type="AlphaFoldDB" id="A0AAJ5EFT2"/>
<feature type="transmembrane region" description="Helical" evidence="1">
    <location>
        <begin position="75"/>
        <end position="94"/>
    </location>
</feature>
<protein>
    <submittedName>
        <fullName evidence="3">Uncharacterized protein</fullName>
    </submittedName>
</protein>
<reference evidence="2 4" key="2">
    <citation type="submission" date="2019-04" db="EMBL/GenBank/DDBJ databases">
        <authorList>
            <person name="Ge Y."/>
        </authorList>
    </citation>
    <scope>NUCLEOTIDE SEQUENCE [LARGE SCALE GENOMIC DNA]</scope>
    <source>
        <strain evidence="2">CF-49</strain>
        <strain evidence="4">personal::cf-49</strain>
        <plasmid evidence="2 4">punnamed2</plasmid>
    </source>
</reference>
<sequence length="145" mass="16667">MKKTEKIYDKVKQNSILLLIELVLVILMLNSGNELMTVVIPIVLCEIIPRIYAFDKTRYKDVTEKNEDVKSNVEVINEDSAIVTMLLLYVSLLAGHSVLSFYEDPALTQILGIFFGSIVLFIFLIIFMEYLSNKFYTSKEKNSEE</sequence>
<keyword evidence="4" id="KW-1185">Reference proteome</keyword>